<proteinExistence type="predicted"/>
<evidence type="ECO:0000259" key="3">
    <source>
        <dbReference type="PROSITE" id="PS50977"/>
    </source>
</evidence>
<dbReference type="PRINTS" id="PR00455">
    <property type="entry name" value="HTHTETR"/>
</dbReference>
<dbReference type="InterPro" id="IPR009057">
    <property type="entry name" value="Homeodomain-like_sf"/>
</dbReference>
<dbReference type="PROSITE" id="PS50977">
    <property type="entry name" value="HTH_TETR_2"/>
    <property type="match status" value="1"/>
</dbReference>
<evidence type="ECO:0000256" key="2">
    <source>
        <dbReference type="PROSITE-ProRule" id="PRU00335"/>
    </source>
</evidence>
<dbReference type="PANTHER" id="PTHR30328:SF54">
    <property type="entry name" value="HTH-TYPE TRANSCRIPTIONAL REPRESSOR SCO4008"/>
    <property type="match status" value="1"/>
</dbReference>
<dbReference type="SUPFAM" id="SSF48498">
    <property type="entry name" value="Tetracyclin repressor-like, C-terminal domain"/>
    <property type="match status" value="1"/>
</dbReference>
<reference evidence="5" key="1">
    <citation type="journal article" date="2019" name="Int. J. Syst. Evol. Microbiol.">
        <title>The Global Catalogue of Microorganisms (GCM) 10K type strain sequencing project: providing services to taxonomists for standard genome sequencing and annotation.</title>
        <authorList>
            <consortium name="The Broad Institute Genomics Platform"/>
            <consortium name="The Broad Institute Genome Sequencing Center for Infectious Disease"/>
            <person name="Wu L."/>
            <person name="Ma J."/>
        </authorList>
    </citation>
    <scope>NUCLEOTIDE SEQUENCE [LARGE SCALE GENOMIC DNA]</scope>
    <source>
        <strain evidence="5">CCUG 60898</strain>
    </source>
</reference>
<evidence type="ECO:0000256" key="1">
    <source>
        <dbReference type="ARBA" id="ARBA00023125"/>
    </source>
</evidence>
<comment type="caution">
    <text evidence="4">The sequence shown here is derived from an EMBL/GenBank/DDBJ whole genome shotgun (WGS) entry which is preliminary data.</text>
</comment>
<accession>A0ABW3IH15</accession>
<dbReference type="PANTHER" id="PTHR30328">
    <property type="entry name" value="TRANSCRIPTIONAL REPRESSOR"/>
    <property type="match status" value="1"/>
</dbReference>
<feature type="domain" description="HTH tetR-type" evidence="3">
    <location>
        <begin position="1"/>
        <end position="59"/>
    </location>
</feature>
<dbReference type="Gene3D" id="1.10.357.10">
    <property type="entry name" value="Tetracycline Repressor, domain 2"/>
    <property type="match status" value="1"/>
</dbReference>
<keyword evidence="5" id="KW-1185">Reference proteome</keyword>
<evidence type="ECO:0000313" key="5">
    <source>
        <dbReference type="Proteomes" id="UP001597100"/>
    </source>
</evidence>
<feature type="DNA-binding region" description="H-T-H motif" evidence="2">
    <location>
        <begin position="22"/>
        <end position="41"/>
    </location>
</feature>
<keyword evidence="1 2" id="KW-0238">DNA-binding</keyword>
<protein>
    <submittedName>
        <fullName evidence="4">TetR/AcrR family transcriptional regulator</fullName>
    </submittedName>
</protein>
<dbReference type="Proteomes" id="UP001597100">
    <property type="component" value="Unassembled WGS sequence"/>
</dbReference>
<name>A0ABW3IH15_9FLAO</name>
<dbReference type="Pfam" id="PF00440">
    <property type="entry name" value="TetR_N"/>
    <property type="match status" value="1"/>
</dbReference>
<dbReference type="RefSeq" id="WP_380738961.1">
    <property type="nucleotide sequence ID" value="NZ_JBHTJP010000035.1"/>
</dbReference>
<evidence type="ECO:0000313" key="4">
    <source>
        <dbReference type="EMBL" id="MFD0977023.1"/>
    </source>
</evidence>
<dbReference type="EMBL" id="JBHTJP010000035">
    <property type="protein sequence ID" value="MFD0977023.1"/>
    <property type="molecule type" value="Genomic_DNA"/>
</dbReference>
<dbReference type="InterPro" id="IPR001647">
    <property type="entry name" value="HTH_TetR"/>
</dbReference>
<gene>
    <name evidence="4" type="ORF">ACFQ1G_09485</name>
</gene>
<dbReference type="SUPFAM" id="SSF46689">
    <property type="entry name" value="Homeodomain-like"/>
    <property type="match status" value="1"/>
</dbReference>
<organism evidence="4 5">
    <name type="scientific">Salinimicrobium gaetbulicola</name>
    <dbReference type="NCBI Taxonomy" id="999702"/>
    <lineage>
        <taxon>Bacteria</taxon>
        <taxon>Pseudomonadati</taxon>
        <taxon>Bacteroidota</taxon>
        <taxon>Flavobacteriia</taxon>
        <taxon>Flavobacteriales</taxon>
        <taxon>Flavobacteriaceae</taxon>
        <taxon>Salinimicrobium</taxon>
    </lineage>
</organism>
<sequence>MKEKILNKAAEKFLNLGVKSVTMDEIAGDLGMSKKTIYAHFSTKTKLVEATALHVFQKISEGIQAIREEKNDPIEEMYEIKNFACTHLRNERSSPQFQLKKYYPKIFETIRTKQQQVMEAQIKQNLERGMAAGIYRKDLPLSFTSRIYFVGLLGIKDLDLFPEGDYTTAELIEKHLEYHLRAIVTDKGRAKLNKLLNTNS</sequence>
<dbReference type="InterPro" id="IPR036271">
    <property type="entry name" value="Tet_transcr_reg_TetR-rel_C_sf"/>
</dbReference>
<dbReference type="Gene3D" id="1.10.10.60">
    <property type="entry name" value="Homeodomain-like"/>
    <property type="match status" value="1"/>
</dbReference>
<dbReference type="InterPro" id="IPR050109">
    <property type="entry name" value="HTH-type_TetR-like_transc_reg"/>
</dbReference>